<dbReference type="SUPFAM" id="SSF56747">
    <property type="entry name" value="Prim-pol domain"/>
    <property type="match status" value="1"/>
</dbReference>
<dbReference type="Proteomes" id="UP000479526">
    <property type="component" value="Unassembled WGS sequence"/>
</dbReference>
<dbReference type="SMART" id="SM00943">
    <property type="entry name" value="Prim-Pol"/>
    <property type="match status" value="1"/>
</dbReference>
<sequence>MTPVLRYALAAAARGWHVFPLTIGGKVPPQRFDRWEERATTDPEVIRRWWSRPFNIGIACGPSRLVVLDLDKPKEGASPPPPFDLPGVTDGADAMALVCERAGQPFPTWETFQVSTRRGGIHLYYTAPIDGPQLRNTEGDKGNGLGWLIDTRAAGGYVVGPGSYVDLPDGTGPYEVVYPAAPAPLPPWLSKRLSAPAPQTTAPRRLELPHDRRGAFLRAAISGELARLAAAPDGERNRTLYLAATALGQLVAGGALDEQEVTDLLGQGGVDVGLTASETRLTIASGLKNGARRPRALAA</sequence>
<reference evidence="2 3" key="1">
    <citation type="submission" date="2020-01" db="EMBL/GenBank/DDBJ databases">
        <title>Herbidospora sp. NEAU-GS84 nov., a novel actinomycete isolated from soil.</title>
        <authorList>
            <person name="Han L."/>
        </authorList>
    </citation>
    <scope>NUCLEOTIDE SEQUENCE [LARGE SCALE GENOMIC DNA]</scope>
    <source>
        <strain evidence="2 3">NEAU-GS84</strain>
    </source>
</reference>
<dbReference type="InterPro" id="IPR015330">
    <property type="entry name" value="DNA_primase/pol_bifunc_N"/>
</dbReference>
<feature type="domain" description="DNA primase/polymerase bifunctional N-terminal" evidence="1">
    <location>
        <begin position="8"/>
        <end position="189"/>
    </location>
</feature>
<evidence type="ECO:0000313" key="2">
    <source>
        <dbReference type="EMBL" id="NAS21969.1"/>
    </source>
</evidence>
<evidence type="ECO:0000259" key="1">
    <source>
        <dbReference type="SMART" id="SM00943"/>
    </source>
</evidence>
<comment type="caution">
    <text evidence="2">The sequence shown here is derived from an EMBL/GenBank/DDBJ whole genome shotgun (WGS) entry which is preliminary data.</text>
</comment>
<keyword evidence="3" id="KW-1185">Reference proteome</keyword>
<protein>
    <submittedName>
        <fullName evidence="2">DNA primase</fullName>
    </submittedName>
</protein>
<evidence type="ECO:0000313" key="3">
    <source>
        <dbReference type="Proteomes" id="UP000479526"/>
    </source>
</evidence>
<proteinExistence type="predicted"/>
<accession>A0A7C9N085</accession>
<dbReference type="AlphaFoldDB" id="A0A7C9N085"/>
<organism evidence="2 3">
    <name type="scientific">Herbidospora solisilvae</name>
    <dbReference type="NCBI Taxonomy" id="2696284"/>
    <lineage>
        <taxon>Bacteria</taxon>
        <taxon>Bacillati</taxon>
        <taxon>Actinomycetota</taxon>
        <taxon>Actinomycetes</taxon>
        <taxon>Streptosporangiales</taxon>
        <taxon>Streptosporangiaceae</taxon>
        <taxon>Herbidospora</taxon>
    </lineage>
</organism>
<gene>
    <name evidence="2" type="ORF">GT755_09760</name>
</gene>
<dbReference type="Pfam" id="PF09250">
    <property type="entry name" value="Prim-Pol"/>
    <property type="match status" value="1"/>
</dbReference>
<name>A0A7C9N085_9ACTN</name>
<dbReference type="EMBL" id="WXEW01000003">
    <property type="protein sequence ID" value="NAS21969.1"/>
    <property type="molecule type" value="Genomic_DNA"/>
</dbReference>
<dbReference type="CDD" id="cd04859">
    <property type="entry name" value="Prim_Pol"/>
    <property type="match status" value="1"/>
</dbReference>
<dbReference type="RefSeq" id="WP_161479417.1">
    <property type="nucleotide sequence ID" value="NZ_WXEW01000003.1"/>
</dbReference>